<name>A0A182Q1W8_9DIPT</name>
<protein>
    <submittedName>
        <fullName evidence="2">Uncharacterized protein</fullName>
    </submittedName>
</protein>
<evidence type="ECO:0000313" key="2">
    <source>
        <dbReference type="EnsemblMetazoa" id="AFAF001460-PA"/>
    </source>
</evidence>
<evidence type="ECO:0000256" key="1">
    <source>
        <dbReference type="SAM" id="Phobius"/>
    </source>
</evidence>
<dbReference type="EMBL" id="AXCN02001227">
    <property type="status" value="NOT_ANNOTATED_CDS"/>
    <property type="molecule type" value="Genomic_DNA"/>
</dbReference>
<keyword evidence="3" id="KW-1185">Reference proteome</keyword>
<sequence>MADGSGDGKMAWTSLCTRWLRRSGVTEWCQSLEPCTGTAIMPPPPPPPAAVPTLGVDEEAEDEEEVVVVVVLPPLDNDPSGEPNSIWLVVCCWALEMVVPGVAFAAFGAFAIIPPAPPVASFCCSIGGIIKRTVLPHCCCCVGIPKLLRMLSSFFSSNSSVSAPDFVGSPCVSSLPQAASSAFTFSPRFLVLLDSTTVVLAGLLAVTVNTHIRLLMLLLRRVTLFRPVATTSSRILATRSVTLAQPELFLFVLFLVLLQLFVLLQCQY</sequence>
<keyword evidence="1" id="KW-1133">Transmembrane helix</keyword>
<reference evidence="2" key="2">
    <citation type="submission" date="2020-05" db="UniProtKB">
        <authorList>
            <consortium name="EnsemblMetazoa"/>
        </authorList>
    </citation>
    <scope>IDENTIFICATION</scope>
    <source>
        <strain evidence="2">FAR1</strain>
    </source>
</reference>
<dbReference type="Proteomes" id="UP000075886">
    <property type="component" value="Unassembled WGS sequence"/>
</dbReference>
<organism evidence="2 3">
    <name type="scientific">Anopheles farauti</name>
    <dbReference type="NCBI Taxonomy" id="69004"/>
    <lineage>
        <taxon>Eukaryota</taxon>
        <taxon>Metazoa</taxon>
        <taxon>Ecdysozoa</taxon>
        <taxon>Arthropoda</taxon>
        <taxon>Hexapoda</taxon>
        <taxon>Insecta</taxon>
        <taxon>Pterygota</taxon>
        <taxon>Neoptera</taxon>
        <taxon>Endopterygota</taxon>
        <taxon>Diptera</taxon>
        <taxon>Nematocera</taxon>
        <taxon>Culicoidea</taxon>
        <taxon>Culicidae</taxon>
        <taxon>Anophelinae</taxon>
        <taxon>Anopheles</taxon>
    </lineage>
</organism>
<feature type="transmembrane region" description="Helical" evidence="1">
    <location>
        <begin position="189"/>
        <end position="212"/>
    </location>
</feature>
<dbReference type="AlphaFoldDB" id="A0A182Q1W8"/>
<proteinExistence type="predicted"/>
<evidence type="ECO:0000313" key="3">
    <source>
        <dbReference type="Proteomes" id="UP000075886"/>
    </source>
</evidence>
<keyword evidence="1" id="KW-0812">Transmembrane</keyword>
<dbReference type="VEuPathDB" id="VectorBase:AFAF001460"/>
<keyword evidence="1" id="KW-0472">Membrane</keyword>
<feature type="transmembrane region" description="Helical" evidence="1">
    <location>
        <begin position="248"/>
        <end position="266"/>
    </location>
</feature>
<dbReference type="EnsemblMetazoa" id="AFAF001460-RA">
    <property type="protein sequence ID" value="AFAF001460-PA"/>
    <property type="gene ID" value="AFAF001460"/>
</dbReference>
<reference evidence="3" key="1">
    <citation type="submission" date="2014-01" db="EMBL/GenBank/DDBJ databases">
        <title>The Genome Sequence of Anopheles farauti FAR1 (V2).</title>
        <authorList>
            <consortium name="The Broad Institute Genomics Platform"/>
            <person name="Neafsey D.E."/>
            <person name="Besansky N."/>
            <person name="Howell P."/>
            <person name="Walton C."/>
            <person name="Young S.K."/>
            <person name="Zeng Q."/>
            <person name="Gargeya S."/>
            <person name="Fitzgerald M."/>
            <person name="Haas B."/>
            <person name="Abouelleil A."/>
            <person name="Allen A.W."/>
            <person name="Alvarado L."/>
            <person name="Arachchi H.M."/>
            <person name="Berlin A.M."/>
            <person name="Chapman S.B."/>
            <person name="Gainer-Dewar J."/>
            <person name="Goldberg J."/>
            <person name="Griggs A."/>
            <person name="Gujja S."/>
            <person name="Hansen M."/>
            <person name="Howarth C."/>
            <person name="Imamovic A."/>
            <person name="Ireland A."/>
            <person name="Larimer J."/>
            <person name="McCowan C."/>
            <person name="Murphy C."/>
            <person name="Pearson M."/>
            <person name="Poon T.W."/>
            <person name="Priest M."/>
            <person name="Roberts A."/>
            <person name="Saif S."/>
            <person name="Shea T."/>
            <person name="Sisk P."/>
            <person name="Sykes S."/>
            <person name="Wortman J."/>
            <person name="Nusbaum C."/>
            <person name="Birren B."/>
        </authorList>
    </citation>
    <scope>NUCLEOTIDE SEQUENCE [LARGE SCALE GENOMIC DNA]</scope>
    <source>
        <strain evidence="3">FAR1</strain>
    </source>
</reference>
<accession>A0A182Q1W8</accession>